<dbReference type="Pfam" id="PF04851">
    <property type="entry name" value="ResIII"/>
    <property type="match status" value="1"/>
</dbReference>
<sequence>MRFRDWQLNCMELALIRYQSGLKHLLVNAAPGAGKTIMTAGLVRKLFKENLIDYVYVFAPSRSVCDGFAEDIAKIAGISFEPNLLLSKGRCQTFSSMRSIELNQWEELKQARVMVVLDEVHHLAGNDESRANACGKKVLEYIRDSATFTLSLSGTPWRTDKSEITLSQYDSDGYAIPNYTYSIKNAIANEICRMPEFIAFDAKVTVIQDGQSDSAKGATS</sequence>
<keyword evidence="2" id="KW-0347">Helicase</keyword>
<evidence type="ECO:0000313" key="3">
    <source>
        <dbReference type="Proteomes" id="UP001520878"/>
    </source>
</evidence>
<reference evidence="2 3" key="1">
    <citation type="submission" date="2021-10" db="EMBL/GenBank/DDBJ databases">
        <title>Draft genome of Aestuariibacter halophilus JC2043.</title>
        <authorList>
            <person name="Emsley S.A."/>
            <person name="Pfannmuller K.M."/>
            <person name="Ushijima B."/>
            <person name="Saw J.H."/>
            <person name="Videau P."/>
        </authorList>
    </citation>
    <scope>NUCLEOTIDE SEQUENCE [LARGE SCALE GENOMIC DNA]</scope>
    <source>
        <strain evidence="2 3">JC2043</strain>
    </source>
</reference>
<keyword evidence="2" id="KW-0547">Nucleotide-binding</keyword>
<keyword evidence="2" id="KW-0067">ATP-binding</keyword>
<proteinExistence type="predicted"/>
<accession>A0ABS8G8B7</accession>
<keyword evidence="2" id="KW-0378">Hydrolase</keyword>
<dbReference type="Proteomes" id="UP001520878">
    <property type="component" value="Unassembled WGS sequence"/>
</dbReference>
<dbReference type="SUPFAM" id="SSF52540">
    <property type="entry name" value="P-loop containing nucleoside triphosphate hydrolases"/>
    <property type="match status" value="1"/>
</dbReference>
<evidence type="ECO:0000259" key="1">
    <source>
        <dbReference type="Pfam" id="PF04851"/>
    </source>
</evidence>
<comment type="caution">
    <text evidence="2">The sequence shown here is derived from an EMBL/GenBank/DDBJ whole genome shotgun (WGS) entry which is preliminary data.</text>
</comment>
<feature type="domain" description="Helicase/UvrB N-terminal" evidence="1">
    <location>
        <begin position="2"/>
        <end position="156"/>
    </location>
</feature>
<dbReference type="InterPro" id="IPR006935">
    <property type="entry name" value="Helicase/UvrB_N"/>
</dbReference>
<name>A0ABS8G8B7_9ALTE</name>
<gene>
    <name evidence="2" type="ORF">LJ739_08825</name>
</gene>
<dbReference type="GO" id="GO:0004386">
    <property type="term" value="F:helicase activity"/>
    <property type="evidence" value="ECO:0007669"/>
    <property type="project" value="UniProtKB-KW"/>
</dbReference>
<dbReference type="EMBL" id="JAJEWP010000002">
    <property type="protein sequence ID" value="MCC2616341.1"/>
    <property type="molecule type" value="Genomic_DNA"/>
</dbReference>
<protein>
    <submittedName>
        <fullName evidence="2">DEAD/DEAH box helicase family protein</fullName>
    </submittedName>
</protein>
<dbReference type="Gene3D" id="3.40.50.300">
    <property type="entry name" value="P-loop containing nucleotide triphosphate hydrolases"/>
    <property type="match status" value="1"/>
</dbReference>
<keyword evidence="3" id="KW-1185">Reference proteome</keyword>
<evidence type="ECO:0000313" key="2">
    <source>
        <dbReference type="EMBL" id="MCC2616341.1"/>
    </source>
</evidence>
<dbReference type="InterPro" id="IPR027417">
    <property type="entry name" value="P-loop_NTPase"/>
</dbReference>
<organism evidence="2 3">
    <name type="scientific">Fluctibacter halophilus</name>
    <dbReference type="NCBI Taxonomy" id="226011"/>
    <lineage>
        <taxon>Bacteria</taxon>
        <taxon>Pseudomonadati</taxon>
        <taxon>Pseudomonadota</taxon>
        <taxon>Gammaproteobacteria</taxon>
        <taxon>Alteromonadales</taxon>
        <taxon>Alteromonadaceae</taxon>
        <taxon>Fluctibacter</taxon>
    </lineage>
</organism>